<comment type="caution">
    <text evidence="10">The sequence shown here is derived from an EMBL/GenBank/DDBJ whole genome shotgun (WGS) entry which is preliminary data.</text>
</comment>
<evidence type="ECO:0000256" key="6">
    <source>
        <dbReference type="ARBA" id="ARBA00038076"/>
    </source>
</evidence>
<evidence type="ECO:0000313" key="11">
    <source>
        <dbReference type="Proteomes" id="UP000460435"/>
    </source>
</evidence>
<evidence type="ECO:0000256" key="3">
    <source>
        <dbReference type="ARBA" id="ARBA00022692"/>
    </source>
</evidence>
<dbReference type="InterPro" id="IPR050250">
    <property type="entry name" value="Macrolide_Exporter_MacB"/>
</dbReference>
<evidence type="ECO:0000256" key="1">
    <source>
        <dbReference type="ARBA" id="ARBA00004651"/>
    </source>
</evidence>
<feature type="transmembrane region" description="Helical" evidence="7">
    <location>
        <begin position="366"/>
        <end position="384"/>
    </location>
</feature>
<dbReference type="EMBL" id="WLZY01000012">
    <property type="protein sequence ID" value="NDL60555.1"/>
    <property type="molecule type" value="Genomic_DNA"/>
</dbReference>
<dbReference type="PANTHER" id="PTHR30572">
    <property type="entry name" value="MEMBRANE COMPONENT OF TRANSPORTER-RELATED"/>
    <property type="match status" value="1"/>
</dbReference>
<feature type="transmembrane region" description="Helical" evidence="7">
    <location>
        <begin position="278"/>
        <end position="303"/>
    </location>
</feature>
<keyword evidence="3 7" id="KW-0812">Transmembrane</keyword>
<protein>
    <submittedName>
        <fullName evidence="10">FtsX-like permease family protein</fullName>
    </submittedName>
</protein>
<name>A0A7K3MB56_9ACTN</name>
<evidence type="ECO:0000259" key="8">
    <source>
        <dbReference type="Pfam" id="PF02687"/>
    </source>
</evidence>
<gene>
    <name evidence="10" type="ORF">F7O44_26090</name>
</gene>
<evidence type="ECO:0000313" key="10">
    <source>
        <dbReference type="EMBL" id="NDL60555.1"/>
    </source>
</evidence>
<keyword evidence="2" id="KW-1003">Cell membrane</keyword>
<dbReference type="GO" id="GO:0005886">
    <property type="term" value="C:plasma membrane"/>
    <property type="evidence" value="ECO:0007669"/>
    <property type="project" value="UniProtKB-SubCell"/>
</dbReference>
<dbReference type="Proteomes" id="UP000460435">
    <property type="component" value="Unassembled WGS sequence"/>
</dbReference>
<reference evidence="10 11" key="1">
    <citation type="submission" date="2019-11" db="EMBL/GenBank/DDBJ databases">
        <authorList>
            <person name="Li X.-J."/>
            <person name="Feng X.-M."/>
        </authorList>
    </citation>
    <scope>NUCLEOTIDE SEQUENCE [LARGE SCALE GENOMIC DNA]</scope>
    <source>
        <strain evidence="10 11">XMNu-373</strain>
    </source>
</reference>
<keyword evidence="11" id="KW-1185">Reference proteome</keyword>
<organism evidence="10 11">
    <name type="scientific">Phytoactinopolyspora mesophila</name>
    <dbReference type="NCBI Taxonomy" id="2650750"/>
    <lineage>
        <taxon>Bacteria</taxon>
        <taxon>Bacillati</taxon>
        <taxon>Actinomycetota</taxon>
        <taxon>Actinomycetes</taxon>
        <taxon>Jiangellales</taxon>
        <taxon>Jiangellaceae</taxon>
        <taxon>Phytoactinopolyspora</taxon>
    </lineage>
</organism>
<evidence type="ECO:0000259" key="9">
    <source>
        <dbReference type="Pfam" id="PF12704"/>
    </source>
</evidence>
<keyword evidence="4 7" id="KW-1133">Transmembrane helix</keyword>
<dbReference type="Pfam" id="PF02687">
    <property type="entry name" value="FtsX"/>
    <property type="match status" value="1"/>
</dbReference>
<dbReference type="AlphaFoldDB" id="A0A7K3MB56"/>
<feature type="transmembrane region" description="Helical" evidence="7">
    <location>
        <begin position="323"/>
        <end position="354"/>
    </location>
</feature>
<dbReference type="RefSeq" id="WP_162453253.1">
    <property type="nucleotide sequence ID" value="NZ_WLZY01000012.1"/>
</dbReference>
<sequence length="401" mass="41540">MTAATTSRLRIRDALAVAFTSLRTRRLRTVLTASGVAVGIAAMVAVLGVSTSSRADLVATLDELGTNMLTVQPGQSFTGVRTALPDSAPGAIRRVDDVGQAAATASFDATVRRTERVPAAQTGGIRVAATEPSLLDTLQTGLAAGRFFDAAPHEYPTVVLGAIAAERLGINSIDDQPLVWLGDTWFVVVGILEPVVLAPEIDSTALVGFPAAAQVLHADPADITPTSVYVRTQPDRLDDVRQLLPRTANPQTPEAVRVSRPSDALAARAAVDTTFTALLLGLGGVALLVGGIGIANVMVISVLERRKEIGLRRSLGATRRHILIQFLLEAIALAGVGGLIGTAIGVGITVGYAASRGWSFALPPEGLVAATVLAVLVGALAGFYPAARAARLQPAEAVRPR</sequence>
<dbReference type="PANTHER" id="PTHR30572:SF4">
    <property type="entry name" value="ABC TRANSPORTER PERMEASE YTRF"/>
    <property type="match status" value="1"/>
</dbReference>
<comment type="similarity">
    <text evidence="6">Belongs to the ABC-4 integral membrane protein family.</text>
</comment>
<dbReference type="Pfam" id="PF12704">
    <property type="entry name" value="MacB_PCD"/>
    <property type="match status" value="1"/>
</dbReference>
<proteinExistence type="inferred from homology"/>
<comment type="subcellular location">
    <subcellularLocation>
        <location evidence="1">Cell membrane</location>
        <topology evidence="1">Multi-pass membrane protein</topology>
    </subcellularLocation>
</comment>
<feature type="transmembrane region" description="Helical" evidence="7">
    <location>
        <begin position="30"/>
        <end position="49"/>
    </location>
</feature>
<evidence type="ECO:0000256" key="7">
    <source>
        <dbReference type="SAM" id="Phobius"/>
    </source>
</evidence>
<feature type="domain" description="ABC3 transporter permease C-terminal" evidence="8">
    <location>
        <begin position="283"/>
        <end position="394"/>
    </location>
</feature>
<keyword evidence="5 7" id="KW-0472">Membrane</keyword>
<accession>A0A7K3MB56</accession>
<dbReference type="InterPro" id="IPR025857">
    <property type="entry name" value="MacB_PCD"/>
</dbReference>
<evidence type="ECO:0000256" key="5">
    <source>
        <dbReference type="ARBA" id="ARBA00023136"/>
    </source>
</evidence>
<evidence type="ECO:0000256" key="4">
    <source>
        <dbReference type="ARBA" id="ARBA00022989"/>
    </source>
</evidence>
<dbReference type="GO" id="GO:0022857">
    <property type="term" value="F:transmembrane transporter activity"/>
    <property type="evidence" value="ECO:0007669"/>
    <property type="project" value="TreeGrafter"/>
</dbReference>
<evidence type="ECO:0000256" key="2">
    <source>
        <dbReference type="ARBA" id="ARBA00022475"/>
    </source>
</evidence>
<feature type="domain" description="MacB-like periplasmic core" evidence="9">
    <location>
        <begin position="29"/>
        <end position="242"/>
    </location>
</feature>
<dbReference type="InterPro" id="IPR003838">
    <property type="entry name" value="ABC3_permease_C"/>
</dbReference>